<keyword evidence="2 3" id="KW-0040">ANK repeat</keyword>
<comment type="caution">
    <text evidence="5">The sequence shown here is derived from an EMBL/GenBank/DDBJ whole genome shotgun (WGS) entry which is preliminary data.</text>
</comment>
<dbReference type="SUPFAM" id="SSF48403">
    <property type="entry name" value="Ankyrin repeat"/>
    <property type="match status" value="1"/>
</dbReference>
<evidence type="ECO:0000256" key="3">
    <source>
        <dbReference type="PROSITE-ProRule" id="PRU00023"/>
    </source>
</evidence>
<dbReference type="InterPro" id="IPR036770">
    <property type="entry name" value="Ankyrin_rpt-contain_sf"/>
</dbReference>
<proteinExistence type="predicted"/>
<keyword evidence="1" id="KW-0677">Repeat</keyword>
<dbReference type="PROSITE" id="PS50297">
    <property type="entry name" value="ANK_REP_REGION"/>
    <property type="match status" value="1"/>
</dbReference>
<dbReference type="SMART" id="SM00248">
    <property type="entry name" value="ANK"/>
    <property type="match status" value="4"/>
</dbReference>
<dbReference type="GO" id="GO:0004842">
    <property type="term" value="F:ubiquitin-protein transferase activity"/>
    <property type="evidence" value="ECO:0007669"/>
    <property type="project" value="TreeGrafter"/>
</dbReference>
<dbReference type="RefSeq" id="WP_146395324.1">
    <property type="nucleotide sequence ID" value="NZ_SJPJ01000001.1"/>
</dbReference>
<dbReference type="PROSITE" id="PS50088">
    <property type="entry name" value="ANK_REPEAT"/>
    <property type="match status" value="1"/>
</dbReference>
<keyword evidence="4" id="KW-0732">Signal</keyword>
<dbReference type="GO" id="GO:0085020">
    <property type="term" value="P:protein K6-linked ubiquitination"/>
    <property type="evidence" value="ECO:0007669"/>
    <property type="project" value="TreeGrafter"/>
</dbReference>
<feature type="repeat" description="ANK" evidence="3">
    <location>
        <begin position="224"/>
        <end position="256"/>
    </location>
</feature>
<evidence type="ECO:0000256" key="2">
    <source>
        <dbReference type="ARBA" id="ARBA00023043"/>
    </source>
</evidence>
<accession>A0A5C5YZ99</accession>
<organism evidence="5 6">
    <name type="scientific">Novipirellula herctigrandis</name>
    <dbReference type="NCBI Taxonomy" id="2527986"/>
    <lineage>
        <taxon>Bacteria</taxon>
        <taxon>Pseudomonadati</taxon>
        <taxon>Planctomycetota</taxon>
        <taxon>Planctomycetia</taxon>
        <taxon>Pirellulales</taxon>
        <taxon>Pirellulaceae</taxon>
        <taxon>Novipirellula</taxon>
    </lineage>
</organism>
<dbReference type="PANTHER" id="PTHR24171:SF8">
    <property type="entry name" value="BRCA1-ASSOCIATED RING DOMAIN PROTEIN 1"/>
    <property type="match status" value="1"/>
</dbReference>
<name>A0A5C5YZ99_9BACT</name>
<dbReference type="Gene3D" id="1.25.40.20">
    <property type="entry name" value="Ankyrin repeat-containing domain"/>
    <property type="match status" value="2"/>
</dbReference>
<dbReference type="PANTHER" id="PTHR24171">
    <property type="entry name" value="ANKYRIN REPEAT DOMAIN-CONTAINING PROTEIN 39-RELATED"/>
    <property type="match status" value="1"/>
</dbReference>
<reference evidence="5 6" key="1">
    <citation type="submission" date="2019-02" db="EMBL/GenBank/DDBJ databases">
        <title>Deep-cultivation of Planctomycetes and their phenomic and genomic characterization uncovers novel biology.</title>
        <authorList>
            <person name="Wiegand S."/>
            <person name="Jogler M."/>
            <person name="Boedeker C."/>
            <person name="Pinto D."/>
            <person name="Vollmers J."/>
            <person name="Rivas-Marin E."/>
            <person name="Kohn T."/>
            <person name="Peeters S.H."/>
            <person name="Heuer A."/>
            <person name="Rast P."/>
            <person name="Oberbeckmann S."/>
            <person name="Bunk B."/>
            <person name="Jeske O."/>
            <person name="Meyerdierks A."/>
            <person name="Storesund J.E."/>
            <person name="Kallscheuer N."/>
            <person name="Luecker S."/>
            <person name="Lage O.M."/>
            <person name="Pohl T."/>
            <person name="Merkel B.J."/>
            <person name="Hornburger P."/>
            <person name="Mueller R.-W."/>
            <person name="Bruemmer F."/>
            <person name="Labrenz M."/>
            <person name="Spormann A.M."/>
            <person name="Op Den Camp H."/>
            <person name="Overmann J."/>
            <person name="Amann R."/>
            <person name="Jetten M.S.M."/>
            <person name="Mascher T."/>
            <person name="Medema M.H."/>
            <person name="Devos D.P."/>
            <person name="Kaster A.-K."/>
            <person name="Ovreas L."/>
            <person name="Rohde M."/>
            <person name="Galperin M.Y."/>
            <person name="Jogler C."/>
        </authorList>
    </citation>
    <scope>NUCLEOTIDE SEQUENCE [LARGE SCALE GENOMIC DNA]</scope>
    <source>
        <strain evidence="5 6">CA13</strain>
    </source>
</reference>
<feature type="signal peptide" evidence="4">
    <location>
        <begin position="1"/>
        <end position="22"/>
    </location>
</feature>
<gene>
    <name evidence="5" type="ORF">CA13_16830</name>
</gene>
<dbReference type="EMBL" id="SJPJ01000001">
    <property type="protein sequence ID" value="TWT80270.1"/>
    <property type="molecule type" value="Genomic_DNA"/>
</dbReference>
<protein>
    <submittedName>
        <fullName evidence="5">Ankyrin repeats (3 copies)</fullName>
    </submittedName>
</protein>
<dbReference type="InterPro" id="IPR002110">
    <property type="entry name" value="Ankyrin_rpt"/>
</dbReference>
<dbReference type="Proteomes" id="UP000315010">
    <property type="component" value="Unassembled WGS sequence"/>
</dbReference>
<evidence type="ECO:0000256" key="4">
    <source>
        <dbReference type="SAM" id="SignalP"/>
    </source>
</evidence>
<feature type="chain" id="PRO_5022877207" evidence="4">
    <location>
        <begin position="23"/>
        <end position="292"/>
    </location>
</feature>
<dbReference type="AlphaFoldDB" id="A0A5C5YZ99"/>
<evidence type="ECO:0000313" key="5">
    <source>
        <dbReference type="EMBL" id="TWT80270.1"/>
    </source>
</evidence>
<evidence type="ECO:0000256" key="1">
    <source>
        <dbReference type="ARBA" id="ARBA00022737"/>
    </source>
</evidence>
<keyword evidence="6" id="KW-1185">Reference proteome</keyword>
<sequence length="292" mass="31467" precursor="true">MNGWSRVLVLMAAVSIGSTCNAQETAKPKRTKEQSLVIAAFNLDADRVKTLLADGAKLDMPLGFYDGELFQDKWTLGYSHMGSSKWTPLMAVANSHRAPQPKQKAENTIAGLDAARAKLNAIDPNIITARDKLRIQIAKMLVDAKVDLDVDDGRGATALASSIYNGFDDLSLLLIASGAKIDTKTGIYIDGDGDITPMHRATKSPAVLEALIKRGGNVNVTDTSGDTPLHWAARSDHVRSVELLINAGAKTDAKDNDGRTPAYWCKTYDGIDFPGDSTKKKIAKLLQDASKK</sequence>
<dbReference type="OrthoDB" id="260067at2"/>
<evidence type="ECO:0000313" key="6">
    <source>
        <dbReference type="Proteomes" id="UP000315010"/>
    </source>
</evidence>
<dbReference type="Pfam" id="PF12796">
    <property type="entry name" value="Ank_2"/>
    <property type="match status" value="1"/>
</dbReference>